<dbReference type="InterPro" id="IPR017853">
    <property type="entry name" value="GH"/>
</dbReference>
<dbReference type="GO" id="GO:0005975">
    <property type="term" value="P:carbohydrate metabolic process"/>
    <property type="evidence" value="ECO:0007669"/>
    <property type="project" value="InterPro"/>
</dbReference>
<accession>A0A3E1PAT0</accession>
<comment type="similarity">
    <text evidence="2 10">Belongs to the disproportionating enzyme family.</text>
</comment>
<dbReference type="EMBL" id="QTJV01000001">
    <property type="protein sequence ID" value="RFM37098.1"/>
    <property type="molecule type" value="Genomic_DNA"/>
</dbReference>
<keyword evidence="12" id="KW-1185">Reference proteome</keyword>
<gene>
    <name evidence="11" type="primary">malQ</name>
    <name evidence="11" type="ORF">DXN04_03245</name>
</gene>
<dbReference type="PANTHER" id="PTHR32438">
    <property type="entry name" value="4-ALPHA-GLUCANOTRANSFERASE DPE1, CHLOROPLASTIC/AMYLOPLASTIC"/>
    <property type="match status" value="1"/>
</dbReference>
<name>A0A3E1PAT0_9BACT</name>
<keyword evidence="7 10" id="KW-0119">Carbohydrate metabolism</keyword>
<dbReference type="InterPro" id="IPR003385">
    <property type="entry name" value="Glyco_hydro_77"/>
</dbReference>
<evidence type="ECO:0000313" key="11">
    <source>
        <dbReference type="EMBL" id="RFM37098.1"/>
    </source>
</evidence>
<organism evidence="11 12">
    <name type="scientific">Chitinophaga silvisoli</name>
    <dbReference type="NCBI Taxonomy" id="2291814"/>
    <lineage>
        <taxon>Bacteria</taxon>
        <taxon>Pseudomonadati</taxon>
        <taxon>Bacteroidota</taxon>
        <taxon>Chitinophagia</taxon>
        <taxon>Chitinophagales</taxon>
        <taxon>Chitinophagaceae</taxon>
        <taxon>Chitinophaga</taxon>
    </lineage>
</organism>
<evidence type="ECO:0000256" key="9">
    <source>
        <dbReference type="ARBA" id="ARBA00031501"/>
    </source>
</evidence>
<evidence type="ECO:0000256" key="2">
    <source>
        <dbReference type="ARBA" id="ARBA00005684"/>
    </source>
</evidence>
<dbReference type="SUPFAM" id="SSF51445">
    <property type="entry name" value="(Trans)glycosidases"/>
    <property type="match status" value="1"/>
</dbReference>
<evidence type="ECO:0000256" key="4">
    <source>
        <dbReference type="ARBA" id="ARBA00020295"/>
    </source>
</evidence>
<keyword evidence="5 10" id="KW-0328">Glycosyltransferase</keyword>
<dbReference type="PANTHER" id="PTHR32438:SF5">
    <property type="entry name" value="4-ALPHA-GLUCANOTRANSFERASE DPE1, CHLOROPLASTIC_AMYLOPLASTIC"/>
    <property type="match status" value="1"/>
</dbReference>
<evidence type="ECO:0000256" key="8">
    <source>
        <dbReference type="ARBA" id="ARBA00031423"/>
    </source>
</evidence>
<evidence type="ECO:0000256" key="5">
    <source>
        <dbReference type="ARBA" id="ARBA00022676"/>
    </source>
</evidence>
<evidence type="ECO:0000256" key="3">
    <source>
        <dbReference type="ARBA" id="ARBA00012560"/>
    </source>
</evidence>
<comment type="catalytic activity">
    <reaction evidence="1 10">
        <text>Transfers a segment of a (1-&gt;4)-alpha-D-glucan to a new position in an acceptor, which may be glucose or a (1-&gt;4)-alpha-D-glucan.</text>
        <dbReference type="EC" id="2.4.1.25"/>
    </reaction>
</comment>
<dbReference type="Gene3D" id="3.20.20.80">
    <property type="entry name" value="Glycosidases"/>
    <property type="match status" value="2"/>
</dbReference>
<proteinExistence type="inferred from homology"/>
<sequence length="459" mass="52417">MTTLSKRSAGILLHITSLPGPFGSGDLGPSAYHFADQLQLAKQRYWQVLPINPLHPQHLSPYSPISSMAGEPILISPELLADEGLLSAAQLNKCKLPISDKADFEKAIPIKLALLEIAYLNFVQSADQAAFESYCQQEAHWLNEFTDNPREKWYQFKFDQQWSALKTYCNEKGILLFGDLPFYMHGDAVDVKANPTFFNLNGIGGVPPDYFSETGQCWNVPVYNWEALKADNYSWWIRRMQRNLSRFDLIRLDHFRAFSAYWEIPAGETTAVNGQWKPGPAADLFKEFQKLFPDMPFIAEDLGTIDEPVRALQEEFNLKGMRVLQFGFGEDLPQTDHAPHHFITNIVAVTGTHDNNTTRGWYEEDADRKTRENLRQYTGIKVTGKKAARILSRIAYASVADIVIIPMQDVLELPANARMNHPSGSDKNWKWRMLPGQFKKEKIKRLGKWVKLYGRECEK</sequence>
<evidence type="ECO:0000256" key="10">
    <source>
        <dbReference type="RuleBase" id="RU361207"/>
    </source>
</evidence>
<dbReference type="AlphaFoldDB" id="A0A3E1PAT0"/>
<reference evidence="11 12" key="1">
    <citation type="submission" date="2018-08" db="EMBL/GenBank/DDBJ databases">
        <title>Chitinophaga sp. K20C18050901, a novel bacterium isolated from forest soil.</title>
        <authorList>
            <person name="Wang C."/>
        </authorList>
    </citation>
    <scope>NUCLEOTIDE SEQUENCE [LARGE SCALE GENOMIC DNA]</scope>
    <source>
        <strain evidence="11 12">K20C18050901</strain>
    </source>
</reference>
<protein>
    <recommendedName>
        <fullName evidence="4 10">4-alpha-glucanotransferase</fullName>
        <ecNumber evidence="3 10">2.4.1.25</ecNumber>
    </recommendedName>
    <alternativeName>
        <fullName evidence="8 10">Amylomaltase</fullName>
    </alternativeName>
    <alternativeName>
        <fullName evidence="9 10">Disproportionating enzyme</fullName>
    </alternativeName>
</protein>
<dbReference type="OrthoDB" id="9811841at2"/>
<dbReference type="NCBIfam" id="TIGR00217">
    <property type="entry name" value="malQ"/>
    <property type="match status" value="1"/>
</dbReference>
<evidence type="ECO:0000313" key="12">
    <source>
        <dbReference type="Proteomes" id="UP000261174"/>
    </source>
</evidence>
<evidence type="ECO:0000256" key="7">
    <source>
        <dbReference type="ARBA" id="ARBA00023277"/>
    </source>
</evidence>
<dbReference type="Pfam" id="PF02446">
    <property type="entry name" value="Glyco_hydro_77"/>
    <property type="match status" value="2"/>
</dbReference>
<dbReference type="EC" id="2.4.1.25" evidence="3 10"/>
<dbReference type="GO" id="GO:0004134">
    <property type="term" value="F:4-alpha-glucanotransferase activity"/>
    <property type="evidence" value="ECO:0007669"/>
    <property type="project" value="UniProtKB-EC"/>
</dbReference>
<keyword evidence="6 10" id="KW-0808">Transferase</keyword>
<comment type="caution">
    <text evidence="11">The sequence shown here is derived from an EMBL/GenBank/DDBJ whole genome shotgun (WGS) entry which is preliminary data.</text>
</comment>
<evidence type="ECO:0000256" key="1">
    <source>
        <dbReference type="ARBA" id="ARBA00000439"/>
    </source>
</evidence>
<dbReference type="RefSeq" id="WP_116852418.1">
    <property type="nucleotide sequence ID" value="NZ_QTJV01000001.1"/>
</dbReference>
<evidence type="ECO:0000256" key="6">
    <source>
        <dbReference type="ARBA" id="ARBA00022679"/>
    </source>
</evidence>
<dbReference type="Proteomes" id="UP000261174">
    <property type="component" value="Unassembled WGS sequence"/>
</dbReference>